<name>A0A433Q6K2_9FUNG</name>
<evidence type="ECO:0000256" key="1">
    <source>
        <dbReference type="SAM" id="MobiDB-lite"/>
    </source>
</evidence>
<dbReference type="InterPro" id="IPR008271">
    <property type="entry name" value="Ser/Thr_kinase_AS"/>
</dbReference>
<dbReference type="InterPro" id="IPR011009">
    <property type="entry name" value="Kinase-like_dom_sf"/>
</dbReference>
<organism evidence="2 3">
    <name type="scientific">Jimgerdemannia flammicorona</name>
    <dbReference type="NCBI Taxonomy" id="994334"/>
    <lineage>
        <taxon>Eukaryota</taxon>
        <taxon>Fungi</taxon>
        <taxon>Fungi incertae sedis</taxon>
        <taxon>Mucoromycota</taxon>
        <taxon>Mucoromycotina</taxon>
        <taxon>Endogonomycetes</taxon>
        <taxon>Endogonales</taxon>
        <taxon>Endogonaceae</taxon>
        <taxon>Jimgerdemannia</taxon>
    </lineage>
</organism>
<evidence type="ECO:0000313" key="2">
    <source>
        <dbReference type="EMBL" id="RUS25406.1"/>
    </source>
</evidence>
<evidence type="ECO:0008006" key="4">
    <source>
        <dbReference type="Google" id="ProtNLM"/>
    </source>
</evidence>
<evidence type="ECO:0000313" key="3">
    <source>
        <dbReference type="Proteomes" id="UP000274822"/>
    </source>
</evidence>
<reference evidence="2 3" key="1">
    <citation type="journal article" date="2018" name="New Phytol.">
        <title>Phylogenomics of Endogonaceae and evolution of mycorrhizas within Mucoromycota.</title>
        <authorList>
            <person name="Chang Y."/>
            <person name="Desiro A."/>
            <person name="Na H."/>
            <person name="Sandor L."/>
            <person name="Lipzen A."/>
            <person name="Clum A."/>
            <person name="Barry K."/>
            <person name="Grigoriev I.V."/>
            <person name="Martin F.M."/>
            <person name="Stajich J.E."/>
            <person name="Smith M.E."/>
            <person name="Bonito G."/>
            <person name="Spatafora J.W."/>
        </authorList>
    </citation>
    <scope>NUCLEOTIDE SEQUENCE [LARGE SCALE GENOMIC DNA]</scope>
    <source>
        <strain evidence="2 3">AD002</strain>
    </source>
</reference>
<protein>
    <recommendedName>
        <fullName evidence="4">Protein kinase domain-containing protein</fullName>
    </recommendedName>
</protein>
<sequence>MYPQNLGAVQVLHSQNLQHNDLKCGNILVLWTSGRPVVKLADLGFTRSLEEQRRKFARLGIRAQRFCRETKPNGGHMRRISGPWESFCWSLLPDRGRGRRQTIAIPPTRNSCKTRELPQTSQQAPQHRGIGGKLRIAGRGFPKDKVTKENSVLKAYDDSENLALDAILAHGASESSLRPSFLQENPDVDVAADPILLLPEQTVVKAGKGWKIIRKQKMENRSAKVEDDGALKDALVVGDKGKGWKVIGKPGADTVAKAVDDIVVGESCAQNVKAGEKQALKSFIDMSDWITWIEAENLGIIEEDFLTLNPQRAPGVGHDVVRRHDFDALVKVYYQPFNPVTIENRRNHIEEQKIHMRNLAATLAMSKMEGEWALQGGWNSFEKWFDADQGEGAAGDGAVGEDVAGKGVVGEGVVDEGVADEGVAGESVVDG</sequence>
<comment type="caution">
    <text evidence="2">The sequence shown here is derived from an EMBL/GenBank/DDBJ whole genome shotgun (WGS) entry which is preliminary data.</text>
</comment>
<dbReference type="EMBL" id="RBNJ01013074">
    <property type="protein sequence ID" value="RUS25406.1"/>
    <property type="molecule type" value="Genomic_DNA"/>
</dbReference>
<keyword evidence="3" id="KW-1185">Reference proteome</keyword>
<dbReference type="SUPFAM" id="SSF56112">
    <property type="entry name" value="Protein kinase-like (PK-like)"/>
    <property type="match status" value="1"/>
</dbReference>
<gene>
    <name evidence="2" type="ORF">BC938DRAFT_472224</name>
</gene>
<feature type="region of interest" description="Disordered" evidence="1">
    <location>
        <begin position="110"/>
        <end position="129"/>
    </location>
</feature>
<dbReference type="Gene3D" id="1.10.510.10">
    <property type="entry name" value="Transferase(Phosphotransferase) domain 1"/>
    <property type="match status" value="1"/>
</dbReference>
<dbReference type="AlphaFoldDB" id="A0A433Q6K2"/>
<dbReference type="GO" id="GO:0004672">
    <property type="term" value="F:protein kinase activity"/>
    <property type="evidence" value="ECO:0007669"/>
    <property type="project" value="InterPro"/>
</dbReference>
<proteinExistence type="predicted"/>
<dbReference type="Proteomes" id="UP000274822">
    <property type="component" value="Unassembled WGS sequence"/>
</dbReference>
<accession>A0A433Q6K2</accession>
<dbReference type="PROSITE" id="PS00108">
    <property type="entry name" value="PROTEIN_KINASE_ST"/>
    <property type="match status" value="1"/>
</dbReference>